<organism evidence="1 2">
    <name type="scientific">Mycobacterium shottsii</name>
    <dbReference type="NCBI Taxonomy" id="133549"/>
    <lineage>
        <taxon>Bacteria</taxon>
        <taxon>Bacillati</taxon>
        <taxon>Actinomycetota</taxon>
        <taxon>Actinomycetes</taxon>
        <taxon>Mycobacteriales</taxon>
        <taxon>Mycobacteriaceae</taxon>
        <taxon>Mycobacterium</taxon>
        <taxon>Mycobacterium ulcerans group</taxon>
    </lineage>
</organism>
<sequence>MNPLKAINAPKDKEPERQCVEPREGYVGCADLQGQNQIGESEHHRGRVEQQHGGAVYGEQLVVLLVGQEL</sequence>
<accession>A0A7I7LHQ0</accession>
<dbReference type="EMBL" id="AP022572">
    <property type="protein sequence ID" value="BBX59358.1"/>
    <property type="molecule type" value="Genomic_DNA"/>
</dbReference>
<evidence type="ECO:0000313" key="1">
    <source>
        <dbReference type="EMBL" id="BBX59358.1"/>
    </source>
</evidence>
<protein>
    <submittedName>
        <fullName evidence="1">Uncharacterized protein</fullName>
    </submittedName>
</protein>
<keyword evidence="2" id="KW-1185">Reference proteome</keyword>
<proteinExistence type="predicted"/>
<evidence type="ECO:0000313" key="2">
    <source>
        <dbReference type="Proteomes" id="UP000467164"/>
    </source>
</evidence>
<dbReference type="Proteomes" id="UP000467164">
    <property type="component" value="Chromosome"/>
</dbReference>
<dbReference type="AlphaFoldDB" id="A0A7I7LHQ0"/>
<reference evidence="1 2" key="1">
    <citation type="journal article" date="2019" name="Emerg. Microbes Infect.">
        <title>Comprehensive subspecies identification of 175 nontuberculous mycobacteria species based on 7547 genomic profiles.</title>
        <authorList>
            <person name="Matsumoto Y."/>
            <person name="Kinjo T."/>
            <person name="Motooka D."/>
            <person name="Nabeya D."/>
            <person name="Jung N."/>
            <person name="Uechi K."/>
            <person name="Horii T."/>
            <person name="Iida T."/>
            <person name="Fujita J."/>
            <person name="Nakamura S."/>
        </authorList>
    </citation>
    <scope>NUCLEOTIDE SEQUENCE [LARGE SCALE GENOMIC DNA]</scope>
    <source>
        <strain evidence="1 2">JCM 12657</strain>
    </source>
</reference>
<dbReference type="KEGG" id="msho:MSHO_47030"/>
<gene>
    <name evidence="1" type="ORF">MSHO_47030</name>
</gene>
<name>A0A7I7LHQ0_9MYCO</name>